<feature type="domain" description="Phosphoribosyltransferase" evidence="3">
    <location>
        <begin position="179"/>
        <end position="226"/>
    </location>
</feature>
<reference evidence="4 5" key="1">
    <citation type="submission" date="2019-08" db="EMBL/GenBank/DDBJ databases">
        <authorList>
            <person name="Hu J."/>
        </authorList>
    </citation>
    <scope>NUCLEOTIDE SEQUENCE [LARGE SCALE GENOMIC DNA]</scope>
    <source>
        <strain evidence="4 5">NEAU-184</strain>
    </source>
</reference>
<dbReference type="PANTHER" id="PTHR47505">
    <property type="entry name" value="DNA UTILIZATION PROTEIN YHGH"/>
    <property type="match status" value="1"/>
</dbReference>
<evidence type="ECO:0000256" key="2">
    <source>
        <dbReference type="SAM" id="MobiDB-lite"/>
    </source>
</evidence>
<dbReference type="CDD" id="cd06223">
    <property type="entry name" value="PRTases_typeI"/>
    <property type="match status" value="1"/>
</dbReference>
<evidence type="ECO:0000259" key="3">
    <source>
        <dbReference type="Pfam" id="PF00156"/>
    </source>
</evidence>
<dbReference type="PANTHER" id="PTHR47505:SF1">
    <property type="entry name" value="DNA UTILIZATION PROTEIN YHGH"/>
    <property type="match status" value="1"/>
</dbReference>
<dbReference type="RefSeq" id="WP_148731941.1">
    <property type="nucleotide sequence ID" value="NZ_VSSB01000001.1"/>
</dbReference>
<dbReference type="Proteomes" id="UP000325243">
    <property type="component" value="Unassembled WGS sequence"/>
</dbReference>
<dbReference type="InterPro" id="IPR029057">
    <property type="entry name" value="PRTase-like"/>
</dbReference>
<evidence type="ECO:0000313" key="5">
    <source>
        <dbReference type="Proteomes" id="UP000325243"/>
    </source>
</evidence>
<feature type="region of interest" description="Disordered" evidence="2">
    <location>
        <begin position="232"/>
        <end position="263"/>
    </location>
</feature>
<dbReference type="AlphaFoldDB" id="A0A5S4V2P0"/>
<protein>
    <submittedName>
        <fullName evidence="4">ComF family protein</fullName>
    </submittedName>
</protein>
<dbReference type="InterPro" id="IPR000836">
    <property type="entry name" value="PRTase_dom"/>
</dbReference>
<keyword evidence="5" id="KW-1185">Reference proteome</keyword>
<evidence type="ECO:0000313" key="4">
    <source>
        <dbReference type="EMBL" id="TYL52478.1"/>
    </source>
</evidence>
<organism evidence="4 5">
    <name type="scientific">Agromyces mariniharenae</name>
    <dbReference type="NCBI Taxonomy" id="2604423"/>
    <lineage>
        <taxon>Bacteria</taxon>
        <taxon>Bacillati</taxon>
        <taxon>Actinomycetota</taxon>
        <taxon>Actinomycetes</taxon>
        <taxon>Micrococcales</taxon>
        <taxon>Microbacteriaceae</taxon>
        <taxon>Agromyces</taxon>
    </lineage>
</organism>
<dbReference type="EMBL" id="VSSB01000001">
    <property type="protein sequence ID" value="TYL52478.1"/>
    <property type="molecule type" value="Genomic_DNA"/>
</dbReference>
<name>A0A5S4V2P0_9MICO</name>
<gene>
    <name evidence="4" type="ORF">FYC51_01595</name>
</gene>
<dbReference type="Pfam" id="PF00156">
    <property type="entry name" value="Pribosyltran"/>
    <property type="match status" value="1"/>
</dbReference>
<dbReference type="InterPro" id="IPR051910">
    <property type="entry name" value="ComF/GntX_DNA_util-trans"/>
</dbReference>
<evidence type="ECO:0000256" key="1">
    <source>
        <dbReference type="ARBA" id="ARBA00008007"/>
    </source>
</evidence>
<dbReference type="Gene3D" id="3.40.50.2020">
    <property type="match status" value="1"/>
</dbReference>
<proteinExistence type="inferred from homology"/>
<dbReference type="SUPFAM" id="SSF53271">
    <property type="entry name" value="PRTase-like"/>
    <property type="match status" value="1"/>
</dbReference>
<accession>A0A5S4V2P0</accession>
<sequence>MPSDAAPGRVVTGARSPFATIRRSALDALALLVPVACAGCGEPDRSVCPACVAALRPAPRLVHRDAVSAWAALDYAEVAARVIGAYKDGARTDAAAPLATALAASICAALDGLPAGSIEVCTVPSTRAAMRRRGYAPVEALLARRGIRSSRVLRPARARDDQAGLGADARRLNADGALAAPADLRGRRFLLVDDILTTGSTLAETARAVTAAGGSVAAAAVLAQTPLRRAGRLAASQETPRDIPSAADYGGRTGVVDPPFRSG</sequence>
<comment type="caution">
    <text evidence="4">The sequence shown here is derived from an EMBL/GenBank/DDBJ whole genome shotgun (WGS) entry which is preliminary data.</text>
</comment>
<comment type="similarity">
    <text evidence="1">Belongs to the ComF/GntX family.</text>
</comment>